<proteinExistence type="predicted"/>
<dbReference type="STRING" id="154538.A0A1M2VH11"/>
<protein>
    <submittedName>
        <fullName evidence="2">Uncharacterized protein</fullName>
    </submittedName>
</protein>
<feature type="region of interest" description="Disordered" evidence="1">
    <location>
        <begin position="193"/>
        <end position="214"/>
    </location>
</feature>
<reference evidence="2 3" key="1">
    <citation type="submission" date="2016-10" db="EMBL/GenBank/DDBJ databases">
        <title>Genome sequence of the basidiomycete white-rot fungus Trametes pubescens.</title>
        <authorList>
            <person name="Makela M.R."/>
            <person name="Granchi Z."/>
            <person name="Peng M."/>
            <person name="De Vries R.P."/>
            <person name="Grigoriev I."/>
            <person name="Riley R."/>
            <person name="Hilden K."/>
        </authorList>
    </citation>
    <scope>NUCLEOTIDE SEQUENCE [LARGE SCALE GENOMIC DNA]</scope>
    <source>
        <strain evidence="2 3">FBCC735</strain>
    </source>
</reference>
<dbReference type="EMBL" id="MNAD01001248">
    <property type="protein sequence ID" value="OJT06872.1"/>
    <property type="molecule type" value="Genomic_DNA"/>
</dbReference>
<accession>A0A1M2VH11</accession>
<gene>
    <name evidence="2" type="ORF">TRAPUB_2278</name>
</gene>
<comment type="caution">
    <text evidence="2">The sequence shown here is derived from an EMBL/GenBank/DDBJ whole genome shotgun (WGS) entry which is preliminary data.</text>
</comment>
<dbReference type="AlphaFoldDB" id="A0A1M2VH11"/>
<evidence type="ECO:0000313" key="3">
    <source>
        <dbReference type="Proteomes" id="UP000184267"/>
    </source>
</evidence>
<keyword evidence="3" id="KW-1185">Reference proteome</keyword>
<evidence type="ECO:0000256" key="1">
    <source>
        <dbReference type="SAM" id="MobiDB-lite"/>
    </source>
</evidence>
<organism evidence="2 3">
    <name type="scientific">Trametes pubescens</name>
    <name type="common">White-rot fungus</name>
    <dbReference type="NCBI Taxonomy" id="154538"/>
    <lineage>
        <taxon>Eukaryota</taxon>
        <taxon>Fungi</taxon>
        <taxon>Dikarya</taxon>
        <taxon>Basidiomycota</taxon>
        <taxon>Agaricomycotina</taxon>
        <taxon>Agaricomycetes</taxon>
        <taxon>Polyporales</taxon>
        <taxon>Polyporaceae</taxon>
        <taxon>Trametes</taxon>
    </lineage>
</organism>
<sequence length="228" mass="25040">MSQVSLNSNPIAPALPSLGDLEGNSLVEASKLLADEDSAGLGAYNAPIAIMENSSQIWGHLPTDATPRYIRYAQEGRHFVMGPMPPRDFLDTFCNCPDVVMKDMPCTDNAFAKVPSSAGAERAIYEPLFRDTSLDPDSKGSATFKPDIICYSNKHLNHVVVDKPSPSSLRSRTDMGFATFFFEVKKAPADDFFKDPPPGSSHGHNLQKKKKMEKEYGQNISYTTEVFA</sequence>
<evidence type="ECO:0000313" key="2">
    <source>
        <dbReference type="EMBL" id="OJT06872.1"/>
    </source>
</evidence>
<dbReference type="Proteomes" id="UP000184267">
    <property type="component" value="Unassembled WGS sequence"/>
</dbReference>
<dbReference type="OrthoDB" id="10638080at2759"/>
<name>A0A1M2VH11_TRAPU</name>